<dbReference type="PANTHER" id="PTHR24416">
    <property type="entry name" value="TYROSINE-PROTEIN KINASE RECEPTOR"/>
    <property type="match status" value="1"/>
</dbReference>
<dbReference type="PRINTS" id="PR00109">
    <property type="entry name" value="TYRKINASE"/>
</dbReference>
<evidence type="ECO:0000256" key="2">
    <source>
        <dbReference type="ARBA" id="ARBA00011902"/>
    </source>
</evidence>
<keyword evidence="9 23" id="KW-0418">Kinase</keyword>
<evidence type="ECO:0000256" key="4">
    <source>
        <dbReference type="ARBA" id="ARBA00022679"/>
    </source>
</evidence>
<dbReference type="InterPro" id="IPR020635">
    <property type="entry name" value="Tyr_kinase_cat_dom"/>
</dbReference>
<dbReference type="PIRSF" id="PIRSF000615">
    <property type="entry name" value="TyrPK_CSF1-R"/>
    <property type="match status" value="1"/>
</dbReference>
<keyword evidence="12 21" id="KW-0472">Membrane</keyword>
<dbReference type="GO" id="GO:0005009">
    <property type="term" value="F:insulin receptor activity"/>
    <property type="evidence" value="ECO:0007669"/>
    <property type="project" value="TreeGrafter"/>
</dbReference>
<evidence type="ECO:0000313" key="24">
    <source>
        <dbReference type="Proteomes" id="UP000762676"/>
    </source>
</evidence>
<feature type="binding site" evidence="18">
    <location>
        <position position="266"/>
    </location>
    <ligand>
        <name>ATP</name>
        <dbReference type="ChEBI" id="CHEBI:30616"/>
    </ligand>
</feature>
<feature type="domain" description="Protein kinase" evidence="22">
    <location>
        <begin position="127"/>
        <end position="368"/>
    </location>
</feature>
<keyword evidence="3" id="KW-0597">Phosphoprotein</keyword>
<evidence type="ECO:0000256" key="13">
    <source>
        <dbReference type="ARBA" id="ARBA00023137"/>
    </source>
</evidence>
<evidence type="ECO:0000313" key="23">
    <source>
        <dbReference type="EMBL" id="GFS26295.1"/>
    </source>
</evidence>
<keyword evidence="8 18" id="KW-0547">Nucleotide-binding</keyword>
<comment type="subcellular location">
    <subcellularLocation>
        <location evidence="1">Membrane</location>
        <topology evidence="1">Single-pass type I membrane protein</topology>
    </subcellularLocation>
</comment>
<dbReference type="GO" id="GO:0030424">
    <property type="term" value="C:axon"/>
    <property type="evidence" value="ECO:0007669"/>
    <property type="project" value="TreeGrafter"/>
</dbReference>
<proteinExistence type="predicted"/>
<dbReference type="GO" id="GO:0051897">
    <property type="term" value="P:positive regulation of phosphatidylinositol 3-kinase/protein kinase B signal transduction"/>
    <property type="evidence" value="ECO:0007669"/>
    <property type="project" value="TreeGrafter"/>
</dbReference>
<keyword evidence="7" id="KW-0677">Repeat</keyword>
<dbReference type="EMBL" id="BMAT01010405">
    <property type="protein sequence ID" value="GFS26295.1"/>
    <property type="molecule type" value="Genomic_DNA"/>
</dbReference>
<dbReference type="SUPFAM" id="SSF56112">
    <property type="entry name" value="Protein kinase-like (PK-like)"/>
    <property type="match status" value="1"/>
</dbReference>
<keyword evidence="4" id="KW-0808">Transferase</keyword>
<dbReference type="GO" id="GO:0042593">
    <property type="term" value="P:glucose homeostasis"/>
    <property type="evidence" value="ECO:0007669"/>
    <property type="project" value="TreeGrafter"/>
</dbReference>
<dbReference type="PROSITE" id="PS00107">
    <property type="entry name" value="PROTEIN_KINASE_ATP"/>
    <property type="match status" value="1"/>
</dbReference>
<keyword evidence="14 23" id="KW-0675">Receptor</keyword>
<dbReference type="InterPro" id="IPR001245">
    <property type="entry name" value="Ser-Thr/Tyr_kinase_cat_dom"/>
</dbReference>
<evidence type="ECO:0000256" key="6">
    <source>
        <dbReference type="ARBA" id="ARBA00022729"/>
    </source>
</evidence>
<dbReference type="InterPro" id="IPR011009">
    <property type="entry name" value="Kinase-like_dom_sf"/>
</dbReference>
<dbReference type="InterPro" id="IPR050122">
    <property type="entry name" value="RTK"/>
</dbReference>
<dbReference type="GO" id="GO:0043410">
    <property type="term" value="P:positive regulation of MAPK cascade"/>
    <property type="evidence" value="ECO:0007669"/>
    <property type="project" value="TreeGrafter"/>
</dbReference>
<dbReference type="AlphaFoldDB" id="A0AAV4JV53"/>
<feature type="non-terminal residue" evidence="23">
    <location>
        <position position="1"/>
    </location>
</feature>
<evidence type="ECO:0000256" key="17">
    <source>
        <dbReference type="PIRSR" id="PIRSR000615-1"/>
    </source>
</evidence>
<keyword evidence="19" id="KW-0460">Magnesium</keyword>
<dbReference type="PROSITE" id="PS00109">
    <property type="entry name" value="PROTEIN_KINASE_TYR"/>
    <property type="match status" value="1"/>
</dbReference>
<dbReference type="GO" id="GO:0043560">
    <property type="term" value="F:insulin receptor substrate binding"/>
    <property type="evidence" value="ECO:0007669"/>
    <property type="project" value="TreeGrafter"/>
</dbReference>
<feature type="binding site" evidence="19">
    <location>
        <position position="267"/>
    </location>
    <ligand>
        <name>Mg(2+)</name>
        <dbReference type="ChEBI" id="CHEBI:18420"/>
    </ligand>
</feature>
<protein>
    <recommendedName>
        <fullName evidence="2">receptor protein-tyrosine kinase</fullName>
        <ecNumber evidence="2">2.7.10.1</ecNumber>
    </recommendedName>
</protein>
<dbReference type="EC" id="2.7.10.1" evidence="2"/>
<reference evidence="23 24" key="1">
    <citation type="journal article" date="2021" name="Elife">
        <title>Chloroplast acquisition without the gene transfer in kleptoplastic sea slugs, Plakobranchus ocellatus.</title>
        <authorList>
            <person name="Maeda T."/>
            <person name="Takahashi S."/>
            <person name="Yoshida T."/>
            <person name="Shimamura S."/>
            <person name="Takaki Y."/>
            <person name="Nagai Y."/>
            <person name="Toyoda A."/>
            <person name="Suzuki Y."/>
            <person name="Arimoto A."/>
            <person name="Ishii H."/>
            <person name="Satoh N."/>
            <person name="Nishiyama T."/>
            <person name="Hasebe M."/>
            <person name="Maruyama T."/>
            <person name="Minagawa J."/>
            <person name="Obokata J."/>
            <person name="Shigenobu S."/>
        </authorList>
    </citation>
    <scope>NUCLEOTIDE SEQUENCE [LARGE SCALE GENOMIC DNA]</scope>
</reference>
<comment type="catalytic activity">
    <reaction evidence="16">
        <text>L-tyrosyl-[protein] + ATP = O-phospho-L-tyrosyl-[protein] + ADP + H(+)</text>
        <dbReference type="Rhea" id="RHEA:10596"/>
        <dbReference type="Rhea" id="RHEA-COMP:10136"/>
        <dbReference type="Rhea" id="RHEA-COMP:20101"/>
        <dbReference type="ChEBI" id="CHEBI:15378"/>
        <dbReference type="ChEBI" id="CHEBI:30616"/>
        <dbReference type="ChEBI" id="CHEBI:46858"/>
        <dbReference type="ChEBI" id="CHEBI:61978"/>
        <dbReference type="ChEBI" id="CHEBI:456216"/>
        <dbReference type="EC" id="2.7.10.1"/>
    </reaction>
</comment>
<gene>
    <name evidence="23" type="ORF">ElyMa_005209100</name>
</gene>
<evidence type="ECO:0000259" key="22">
    <source>
        <dbReference type="PROSITE" id="PS50011"/>
    </source>
</evidence>
<dbReference type="InterPro" id="IPR017441">
    <property type="entry name" value="Protein_kinase_ATP_BS"/>
</dbReference>
<dbReference type="PROSITE" id="PS50011">
    <property type="entry name" value="PROTEIN_KINASE_DOM"/>
    <property type="match status" value="1"/>
</dbReference>
<keyword evidence="5 21" id="KW-0812">Transmembrane</keyword>
<dbReference type="FunFam" id="3.30.200.20:FF:000026">
    <property type="entry name" value="Tyrosine-protein kinase receptor"/>
    <property type="match status" value="1"/>
</dbReference>
<evidence type="ECO:0000256" key="19">
    <source>
        <dbReference type="PIRSR" id="PIRSR000615-3"/>
    </source>
</evidence>
<dbReference type="InterPro" id="IPR013783">
    <property type="entry name" value="Ig-like_fold"/>
</dbReference>
<sequence length="368" mass="41415">KAERVICVSIEAYKNNSGGYRLENLKPGNYSVSIQVFTEGGIGPVSRKFYFHIDAPLEKTSGLSEGSIVAIICSVIILCMIIILCAAVLYYRFQRQSKLETVSRNPHYFFSEDFYVPDEWEVGRDNISFIKEVGQGSFGKVYEGIMRDTNTHTSSPVAIKTVNDKADFFEKLKFLKEASTMKYFECHHVVKLLGVVSQGQPALMIMELMALGDLRNYLRKCREDEEDYPDFHPPTASRIRQMAGEIADGMAYLSHRKIIHRDLAARNCLVGGDGTVKIGDFGMARELDVSNYYRKDQKALLPVRWMAPESLNEGIFTTMSDVWSYGVVMYEMVTLAEQPYIGQSNDEVFAFVIGGGTMRAPVGCPQDL</sequence>
<evidence type="ECO:0000256" key="1">
    <source>
        <dbReference type="ARBA" id="ARBA00004479"/>
    </source>
</evidence>
<name>A0AAV4JV53_9GAST</name>
<dbReference type="Pfam" id="PF07714">
    <property type="entry name" value="PK_Tyr_Ser-Thr"/>
    <property type="match status" value="1"/>
</dbReference>
<evidence type="ECO:0000256" key="8">
    <source>
        <dbReference type="ARBA" id="ARBA00022741"/>
    </source>
</evidence>
<evidence type="ECO:0000256" key="10">
    <source>
        <dbReference type="ARBA" id="ARBA00022840"/>
    </source>
</evidence>
<dbReference type="PANTHER" id="PTHR24416:SF525">
    <property type="entry name" value="INSULIN-LIKE RECEPTOR"/>
    <property type="match status" value="1"/>
</dbReference>
<feature type="binding site" evidence="18">
    <location>
        <begin position="134"/>
        <end position="141"/>
    </location>
    <ligand>
        <name>ATP</name>
        <dbReference type="ChEBI" id="CHEBI:30616"/>
    </ligand>
</feature>
<feature type="binding site" evidence="18 20">
    <location>
        <position position="160"/>
    </location>
    <ligand>
        <name>ATP</name>
        <dbReference type="ChEBI" id="CHEBI:30616"/>
    </ligand>
</feature>
<dbReference type="InterPro" id="IPR008266">
    <property type="entry name" value="Tyr_kinase_AS"/>
</dbReference>
<dbReference type="Gene3D" id="3.30.200.20">
    <property type="entry name" value="Phosphorylase Kinase, domain 1"/>
    <property type="match status" value="1"/>
</dbReference>
<evidence type="ECO:0000256" key="15">
    <source>
        <dbReference type="ARBA" id="ARBA00023180"/>
    </source>
</evidence>
<dbReference type="GO" id="GO:0005524">
    <property type="term" value="F:ATP binding"/>
    <property type="evidence" value="ECO:0007669"/>
    <property type="project" value="UniProtKB-UniRule"/>
</dbReference>
<dbReference type="Gene3D" id="2.60.40.10">
    <property type="entry name" value="Immunoglobulins"/>
    <property type="match status" value="1"/>
</dbReference>
<dbReference type="GO" id="GO:0005899">
    <property type="term" value="C:insulin receptor complex"/>
    <property type="evidence" value="ECO:0007669"/>
    <property type="project" value="TreeGrafter"/>
</dbReference>
<dbReference type="InterPro" id="IPR000719">
    <property type="entry name" value="Prot_kinase_dom"/>
</dbReference>
<evidence type="ECO:0000256" key="12">
    <source>
        <dbReference type="ARBA" id="ARBA00023136"/>
    </source>
</evidence>
<evidence type="ECO:0000256" key="16">
    <source>
        <dbReference type="ARBA" id="ARBA00051243"/>
    </source>
</evidence>
<organism evidence="23 24">
    <name type="scientific">Elysia marginata</name>
    <dbReference type="NCBI Taxonomy" id="1093978"/>
    <lineage>
        <taxon>Eukaryota</taxon>
        <taxon>Metazoa</taxon>
        <taxon>Spiralia</taxon>
        <taxon>Lophotrochozoa</taxon>
        <taxon>Mollusca</taxon>
        <taxon>Gastropoda</taxon>
        <taxon>Heterobranchia</taxon>
        <taxon>Euthyneura</taxon>
        <taxon>Panpulmonata</taxon>
        <taxon>Sacoglossa</taxon>
        <taxon>Placobranchoidea</taxon>
        <taxon>Plakobranchidae</taxon>
        <taxon>Elysia</taxon>
    </lineage>
</organism>
<feature type="binding site" evidence="19">
    <location>
        <position position="280"/>
    </location>
    <ligand>
        <name>Mg(2+)</name>
        <dbReference type="ChEBI" id="CHEBI:18420"/>
    </ligand>
</feature>
<evidence type="ECO:0000256" key="11">
    <source>
        <dbReference type="ARBA" id="ARBA00022989"/>
    </source>
</evidence>
<evidence type="ECO:0000256" key="18">
    <source>
        <dbReference type="PIRSR" id="PIRSR000615-2"/>
    </source>
</evidence>
<evidence type="ECO:0000256" key="14">
    <source>
        <dbReference type="ARBA" id="ARBA00023170"/>
    </source>
</evidence>
<keyword evidence="13" id="KW-0829">Tyrosine-protein kinase</keyword>
<evidence type="ECO:0000256" key="9">
    <source>
        <dbReference type="ARBA" id="ARBA00022777"/>
    </source>
</evidence>
<evidence type="ECO:0000256" key="20">
    <source>
        <dbReference type="PROSITE-ProRule" id="PRU10141"/>
    </source>
</evidence>
<feature type="active site" description="Proton acceptor" evidence="17">
    <location>
        <position position="262"/>
    </location>
</feature>
<keyword evidence="6" id="KW-0732">Signal</keyword>
<keyword evidence="15" id="KW-0325">Glycoprotein</keyword>
<dbReference type="Proteomes" id="UP000762676">
    <property type="component" value="Unassembled WGS sequence"/>
</dbReference>
<feature type="binding site" evidence="19">
    <location>
        <position position="108"/>
    </location>
    <ligand>
        <name>Mg(2+)</name>
        <dbReference type="ChEBI" id="CHEBI:18420"/>
    </ligand>
</feature>
<feature type="binding site" evidence="18">
    <location>
        <begin position="207"/>
        <end position="213"/>
    </location>
    <ligand>
        <name>ATP</name>
        <dbReference type="ChEBI" id="CHEBI:30616"/>
    </ligand>
</feature>
<keyword evidence="10 18" id="KW-0067">ATP-binding</keyword>
<feature type="transmembrane region" description="Helical" evidence="21">
    <location>
        <begin position="68"/>
        <end position="91"/>
    </location>
</feature>
<keyword evidence="24" id="KW-1185">Reference proteome</keyword>
<dbReference type="Gene3D" id="1.10.510.10">
    <property type="entry name" value="Transferase(Phosphotransferase) domain 1"/>
    <property type="match status" value="1"/>
</dbReference>
<evidence type="ECO:0000256" key="3">
    <source>
        <dbReference type="ARBA" id="ARBA00022553"/>
    </source>
</evidence>
<evidence type="ECO:0000256" key="5">
    <source>
        <dbReference type="ARBA" id="ARBA00022692"/>
    </source>
</evidence>
<keyword evidence="19" id="KW-0479">Metal-binding</keyword>
<dbReference type="GO" id="GO:0046872">
    <property type="term" value="F:metal ion binding"/>
    <property type="evidence" value="ECO:0007669"/>
    <property type="project" value="UniProtKB-KW"/>
</dbReference>
<accession>A0AAV4JV53</accession>
<evidence type="ECO:0000256" key="7">
    <source>
        <dbReference type="ARBA" id="ARBA00022737"/>
    </source>
</evidence>
<comment type="caution">
    <text evidence="23">The sequence shown here is derived from an EMBL/GenBank/DDBJ whole genome shotgun (WGS) entry which is preliminary data.</text>
</comment>
<keyword evidence="11 21" id="KW-1133">Transmembrane helix</keyword>
<evidence type="ECO:0000256" key="21">
    <source>
        <dbReference type="SAM" id="Phobius"/>
    </source>
</evidence>
<dbReference type="SMART" id="SM00219">
    <property type="entry name" value="TyrKc"/>
    <property type="match status" value="1"/>
</dbReference>